<dbReference type="EMBL" id="FNXF01000007">
    <property type="protein sequence ID" value="SEH92903.1"/>
    <property type="molecule type" value="Genomic_DNA"/>
</dbReference>
<dbReference type="Proteomes" id="UP000199371">
    <property type="component" value="Unassembled WGS sequence"/>
</dbReference>
<dbReference type="STRING" id="173990.SAMN05660691_02229"/>
<name>A0A1H6LVX6_9GAMM</name>
<feature type="signal peptide" evidence="2">
    <location>
        <begin position="1"/>
        <end position="21"/>
    </location>
</feature>
<gene>
    <name evidence="3" type="ORF">SAMN05660691_02229</name>
</gene>
<keyword evidence="4" id="KW-1185">Reference proteome</keyword>
<feature type="chain" id="PRO_5011656834" evidence="2">
    <location>
        <begin position="22"/>
        <end position="74"/>
    </location>
</feature>
<dbReference type="AlphaFoldDB" id="A0A1H6LVX6"/>
<feature type="region of interest" description="Disordered" evidence="1">
    <location>
        <begin position="52"/>
        <end position="74"/>
    </location>
</feature>
<reference evidence="4" key="1">
    <citation type="submission" date="2016-10" db="EMBL/GenBank/DDBJ databases">
        <authorList>
            <person name="Varghese N."/>
            <person name="Submissions S."/>
        </authorList>
    </citation>
    <scope>NUCLEOTIDE SEQUENCE [LARGE SCALE GENOMIC DNA]</scope>
    <source>
        <strain evidence="4">DSM 17616</strain>
    </source>
</reference>
<keyword evidence="2" id="KW-0732">Signal</keyword>
<evidence type="ECO:0000256" key="2">
    <source>
        <dbReference type="SAM" id="SignalP"/>
    </source>
</evidence>
<sequence>MKTTLTIMFVALLGTAGFAVKKANLMDTSSANDQLLYACVYYPLCTIPDFYSPVETKGSKDKTQDTSSDKLKLS</sequence>
<evidence type="ECO:0000313" key="4">
    <source>
        <dbReference type="Proteomes" id="UP000199371"/>
    </source>
</evidence>
<dbReference type="RefSeq" id="WP_092793255.1">
    <property type="nucleotide sequence ID" value="NZ_FNXF01000007.1"/>
</dbReference>
<organism evidence="3 4">
    <name type="scientific">Rheinheimera pacifica</name>
    <dbReference type="NCBI Taxonomy" id="173990"/>
    <lineage>
        <taxon>Bacteria</taxon>
        <taxon>Pseudomonadati</taxon>
        <taxon>Pseudomonadota</taxon>
        <taxon>Gammaproteobacteria</taxon>
        <taxon>Chromatiales</taxon>
        <taxon>Chromatiaceae</taxon>
        <taxon>Rheinheimera</taxon>
    </lineage>
</organism>
<proteinExistence type="predicted"/>
<accession>A0A1H6LVX6</accession>
<evidence type="ECO:0000256" key="1">
    <source>
        <dbReference type="SAM" id="MobiDB-lite"/>
    </source>
</evidence>
<feature type="compositionally biased region" description="Basic and acidic residues" evidence="1">
    <location>
        <begin position="57"/>
        <end position="74"/>
    </location>
</feature>
<protein>
    <submittedName>
        <fullName evidence="3">Uncharacterized protein</fullName>
    </submittedName>
</protein>
<evidence type="ECO:0000313" key="3">
    <source>
        <dbReference type="EMBL" id="SEH92903.1"/>
    </source>
</evidence>
<dbReference type="OrthoDB" id="9866250at2"/>